<feature type="domain" description="ABC transmembrane type-1" evidence="8">
    <location>
        <begin position="69"/>
        <end position="260"/>
    </location>
</feature>
<evidence type="ECO:0000256" key="4">
    <source>
        <dbReference type="ARBA" id="ARBA00022692"/>
    </source>
</evidence>
<dbReference type="AlphaFoldDB" id="A0A4V2Z2C7"/>
<evidence type="ECO:0000256" key="2">
    <source>
        <dbReference type="ARBA" id="ARBA00022448"/>
    </source>
</evidence>
<dbReference type="SUPFAM" id="SSF161098">
    <property type="entry name" value="MetI-like"/>
    <property type="match status" value="1"/>
</dbReference>
<feature type="transmembrane region" description="Helical" evidence="7">
    <location>
        <begin position="73"/>
        <end position="97"/>
    </location>
</feature>
<keyword evidence="10" id="KW-1185">Reference proteome</keyword>
<dbReference type="InterPro" id="IPR035906">
    <property type="entry name" value="MetI-like_sf"/>
</dbReference>
<sequence>MKSRPRMWVQHLVLVPAAALFAFPFYWLVVMSTSRTSDIFGSPPRLIPGSQLVANIGRLFDSVDFHQAFLNSVFVSVVATAVTVTIAALSGFVFAMFRFPARDWLFAILLVTMTLPTGVMLVPMFQIYVDLGWINTYLPLIVPGAASAFGIFWMRQAAREAVSYEVIEAARVDGAGFLRVFWHVGVPALRPAIAGFTVFQFMWNWNEYLWPLLVLNDSALYTLPVALQQLNGTHGTSDYPVVMAATLLATIPLIVLFLFFRRMVMSSVTSGAVKG</sequence>
<proteinExistence type="inferred from homology"/>
<protein>
    <submittedName>
        <fullName evidence="9">Carbohydrate ABC transporter permease</fullName>
    </submittedName>
</protein>
<dbReference type="Gene3D" id="1.10.3720.10">
    <property type="entry name" value="MetI-like"/>
    <property type="match status" value="1"/>
</dbReference>
<evidence type="ECO:0000256" key="6">
    <source>
        <dbReference type="ARBA" id="ARBA00023136"/>
    </source>
</evidence>
<feature type="transmembrane region" description="Helical" evidence="7">
    <location>
        <begin position="134"/>
        <end position="154"/>
    </location>
</feature>
<dbReference type="InterPro" id="IPR000515">
    <property type="entry name" value="MetI-like"/>
</dbReference>
<keyword evidence="3" id="KW-1003">Cell membrane</keyword>
<dbReference type="Pfam" id="PF00528">
    <property type="entry name" value="BPD_transp_1"/>
    <property type="match status" value="1"/>
</dbReference>
<feature type="transmembrane region" description="Helical" evidence="7">
    <location>
        <begin position="12"/>
        <end position="30"/>
    </location>
</feature>
<evidence type="ECO:0000259" key="8">
    <source>
        <dbReference type="PROSITE" id="PS50928"/>
    </source>
</evidence>
<dbReference type="CDD" id="cd06261">
    <property type="entry name" value="TM_PBP2"/>
    <property type="match status" value="1"/>
</dbReference>
<feature type="transmembrane region" description="Helical" evidence="7">
    <location>
        <begin position="239"/>
        <end position="260"/>
    </location>
</feature>
<organism evidence="9 10">
    <name type="scientific">Jiangella asiatica</name>
    <dbReference type="NCBI Taxonomy" id="2530372"/>
    <lineage>
        <taxon>Bacteria</taxon>
        <taxon>Bacillati</taxon>
        <taxon>Actinomycetota</taxon>
        <taxon>Actinomycetes</taxon>
        <taxon>Jiangellales</taxon>
        <taxon>Jiangellaceae</taxon>
        <taxon>Jiangella</taxon>
    </lineage>
</organism>
<evidence type="ECO:0000256" key="3">
    <source>
        <dbReference type="ARBA" id="ARBA00022475"/>
    </source>
</evidence>
<evidence type="ECO:0000256" key="1">
    <source>
        <dbReference type="ARBA" id="ARBA00004651"/>
    </source>
</evidence>
<dbReference type="RefSeq" id="WP_131896899.1">
    <property type="nucleotide sequence ID" value="NZ_SMKZ01000025.1"/>
</dbReference>
<evidence type="ECO:0000313" key="9">
    <source>
        <dbReference type="EMBL" id="TDE08338.1"/>
    </source>
</evidence>
<name>A0A4V2Z2C7_9ACTN</name>
<keyword evidence="6 7" id="KW-0472">Membrane</keyword>
<dbReference type="GO" id="GO:0005886">
    <property type="term" value="C:plasma membrane"/>
    <property type="evidence" value="ECO:0007669"/>
    <property type="project" value="UniProtKB-SubCell"/>
</dbReference>
<keyword evidence="4 7" id="KW-0812">Transmembrane</keyword>
<evidence type="ECO:0000313" key="10">
    <source>
        <dbReference type="Proteomes" id="UP000294739"/>
    </source>
</evidence>
<dbReference type="PANTHER" id="PTHR43744:SF8">
    <property type="entry name" value="SN-GLYCEROL-3-PHOSPHATE TRANSPORT SYSTEM PERMEASE PROTEIN UGPE"/>
    <property type="match status" value="1"/>
</dbReference>
<gene>
    <name evidence="9" type="ORF">E1269_17690</name>
</gene>
<comment type="caution">
    <text evidence="9">The sequence shown here is derived from an EMBL/GenBank/DDBJ whole genome shotgun (WGS) entry which is preliminary data.</text>
</comment>
<evidence type="ECO:0000256" key="7">
    <source>
        <dbReference type="RuleBase" id="RU363032"/>
    </source>
</evidence>
<keyword evidence="5 7" id="KW-1133">Transmembrane helix</keyword>
<dbReference type="Proteomes" id="UP000294739">
    <property type="component" value="Unassembled WGS sequence"/>
</dbReference>
<keyword evidence="2 7" id="KW-0813">Transport</keyword>
<evidence type="ECO:0000256" key="5">
    <source>
        <dbReference type="ARBA" id="ARBA00022989"/>
    </source>
</evidence>
<dbReference type="PANTHER" id="PTHR43744">
    <property type="entry name" value="ABC TRANSPORTER PERMEASE PROTEIN MG189-RELATED-RELATED"/>
    <property type="match status" value="1"/>
</dbReference>
<dbReference type="OrthoDB" id="3524874at2"/>
<feature type="transmembrane region" description="Helical" evidence="7">
    <location>
        <begin position="104"/>
        <end position="128"/>
    </location>
</feature>
<dbReference type="GO" id="GO:0055085">
    <property type="term" value="P:transmembrane transport"/>
    <property type="evidence" value="ECO:0007669"/>
    <property type="project" value="InterPro"/>
</dbReference>
<dbReference type="InParanoid" id="A0A4V2Z2C7"/>
<dbReference type="EMBL" id="SMKZ01000025">
    <property type="protein sequence ID" value="TDE08338.1"/>
    <property type="molecule type" value="Genomic_DNA"/>
</dbReference>
<dbReference type="PROSITE" id="PS50928">
    <property type="entry name" value="ABC_TM1"/>
    <property type="match status" value="1"/>
</dbReference>
<comment type="subcellular location">
    <subcellularLocation>
        <location evidence="1 7">Cell membrane</location>
        <topology evidence="1 7">Multi-pass membrane protein</topology>
    </subcellularLocation>
</comment>
<accession>A0A4V2Z2C7</accession>
<reference evidence="9 10" key="1">
    <citation type="submission" date="2019-03" db="EMBL/GenBank/DDBJ databases">
        <title>Draft genome sequences of novel Actinobacteria.</title>
        <authorList>
            <person name="Sahin N."/>
            <person name="Ay H."/>
            <person name="Saygin H."/>
        </authorList>
    </citation>
    <scope>NUCLEOTIDE SEQUENCE [LARGE SCALE GENOMIC DNA]</scope>
    <source>
        <strain evidence="9 10">5K138</strain>
    </source>
</reference>
<comment type="similarity">
    <text evidence="7">Belongs to the binding-protein-dependent transport system permease family.</text>
</comment>